<gene>
    <name evidence="1" type="ORF">EB796_009521</name>
</gene>
<sequence>MDTLASFSAILKAVKWKAAQSVQLTCNSPGHSTLLTSSRCLVSLTFNTQIHDMISTNGTIVHHNIPCPQGYCIPLKQSMTISHDRAEKIWSSDL</sequence>
<evidence type="ECO:0000313" key="1">
    <source>
        <dbReference type="EMBL" id="KAF6032171.1"/>
    </source>
</evidence>
<reference evidence="1" key="1">
    <citation type="submission" date="2020-06" db="EMBL/GenBank/DDBJ databases">
        <title>Draft genome of Bugula neritina, a colonial animal packing powerful symbionts and potential medicines.</title>
        <authorList>
            <person name="Rayko M."/>
        </authorList>
    </citation>
    <scope>NUCLEOTIDE SEQUENCE [LARGE SCALE GENOMIC DNA]</scope>
    <source>
        <strain evidence="1">Kwan_BN1</strain>
    </source>
</reference>
<protein>
    <submittedName>
        <fullName evidence="1">Uncharacterized protein</fullName>
    </submittedName>
</protein>
<name>A0A7J7K2J6_BUGNE</name>
<accession>A0A7J7K2J6</accession>
<dbReference type="AlphaFoldDB" id="A0A7J7K2J6"/>
<dbReference type="EMBL" id="VXIV02001531">
    <property type="protein sequence ID" value="KAF6032171.1"/>
    <property type="molecule type" value="Genomic_DNA"/>
</dbReference>
<keyword evidence="2" id="KW-1185">Reference proteome</keyword>
<dbReference type="Proteomes" id="UP000593567">
    <property type="component" value="Unassembled WGS sequence"/>
</dbReference>
<organism evidence="1 2">
    <name type="scientific">Bugula neritina</name>
    <name type="common">Brown bryozoan</name>
    <name type="synonym">Sertularia neritina</name>
    <dbReference type="NCBI Taxonomy" id="10212"/>
    <lineage>
        <taxon>Eukaryota</taxon>
        <taxon>Metazoa</taxon>
        <taxon>Spiralia</taxon>
        <taxon>Lophotrochozoa</taxon>
        <taxon>Bryozoa</taxon>
        <taxon>Gymnolaemata</taxon>
        <taxon>Cheilostomatida</taxon>
        <taxon>Flustrina</taxon>
        <taxon>Buguloidea</taxon>
        <taxon>Bugulidae</taxon>
        <taxon>Bugula</taxon>
    </lineage>
</organism>
<comment type="caution">
    <text evidence="1">The sequence shown here is derived from an EMBL/GenBank/DDBJ whole genome shotgun (WGS) entry which is preliminary data.</text>
</comment>
<evidence type="ECO:0000313" key="2">
    <source>
        <dbReference type="Proteomes" id="UP000593567"/>
    </source>
</evidence>
<proteinExistence type="predicted"/>